<evidence type="ECO:0000313" key="4">
    <source>
        <dbReference type="Proteomes" id="UP001580346"/>
    </source>
</evidence>
<keyword evidence="2" id="KW-0812">Transmembrane</keyword>
<reference evidence="3 4" key="1">
    <citation type="submission" date="2024-09" db="EMBL/GenBank/DDBJ databases">
        <title>Paenibacillus zeirhizospherea sp. nov., isolated from surface of the maize (Zea mays) roots in a horticulture field, Hungary.</title>
        <authorList>
            <person name="Marton D."/>
            <person name="Farkas M."/>
            <person name="Bedics A."/>
            <person name="Toth E."/>
            <person name="Tancsics A."/>
            <person name="Boka K."/>
            <person name="Maroti G."/>
            <person name="Kriszt B."/>
            <person name="Cserhati M."/>
        </authorList>
    </citation>
    <scope>NUCLEOTIDE SEQUENCE [LARGE SCALE GENOMIC DNA]</scope>
    <source>
        <strain evidence="3 4">KCTC 33519</strain>
    </source>
</reference>
<name>A0ABV5AUD1_9BACL</name>
<organism evidence="3 4">
    <name type="scientific">Paenibacillus enshidis</name>
    <dbReference type="NCBI Taxonomy" id="1458439"/>
    <lineage>
        <taxon>Bacteria</taxon>
        <taxon>Bacillati</taxon>
        <taxon>Bacillota</taxon>
        <taxon>Bacilli</taxon>
        <taxon>Bacillales</taxon>
        <taxon>Paenibacillaceae</taxon>
        <taxon>Paenibacillus</taxon>
    </lineage>
</organism>
<sequence>MNWTIETVAAFFTEIGFPAAVCLILLRYVLWTIGSRLDRLDASVRQLTRILKRAEQEQKQEKSGRTRTRAGKI</sequence>
<dbReference type="Proteomes" id="UP001580346">
    <property type="component" value="Unassembled WGS sequence"/>
</dbReference>
<keyword evidence="2" id="KW-0472">Membrane</keyword>
<feature type="coiled-coil region" evidence="1">
    <location>
        <begin position="37"/>
        <end position="64"/>
    </location>
</feature>
<accession>A0ABV5AUD1</accession>
<proteinExistence type="predicted"/>
<evidence type="ECO:0000256" key="2">
    <source>
        <dbReference type="SAM" id="Phobius"/>
    </source>
</evidence>
<keyword evidence="1" id="KW-0175">Coiled coil</keyword>
<protein>
    <recommendedName>
        <fullName evidence="5">YvrJ family protein</fullName>
    </recommendedName>
</protein>
<feature type="transmembrane region" description="Helical" evidence="2">
    <location>
        <begin position="12"/>
        <end position="30"/>
    </location>
</feature>
<keyword evidence="4" id="KW-1185">Reference proteome</keyword>
<keyword evidence="2" id="KW-1133">Transmembrane helix</keyword>
<dbReference type="RefSeq" id="WP_375355625.1">
    <property type="nucleotide sequence ID" value="NZ_JBHHMI010000009.1"/>
</dbReference>
<evidence type="ECO:0008006" key="5">
    <source>
        <dbReference type="Google" id="ProtNLM"/>
    </source>
</evidence>
<gene>
    <name evidence="3" type="ORF">ACE41H_12665</name>
</gene>
<evidence type="ECO:0000313" key="3">
    <source>
        <dbReference type="EMBL" id="MFB5267627.1"/>
    </source>
</evidence>
<evidence type="ECO:0000256" key="1">
    <source>
        <dbReference type="SAM" id="Coils"/>
    </source>
</evidence>
<dbReference type="EMBL" id="JBHHMI010000009">
    <property type="protein sequence ID" value="MFB5267627.1"/>
    <property type="molecule type" value="Genomic_DNA"/>
</dbReference>
<comment type="caution">
    <text evidence="3">The sequence shown here is derived from an EMBL/GenBank/DDBJ whole genome shotgun (WGS) entry which is preliminary data.</text>
</comment>